<name>A0A284VPN4_9EURY</name>
<gene>
    <name evidence="1" type="ORF">MNV_270010</name>
</gene>
<proteinExistence type="predicted"/>
<dbReference type="EMBL" id="FZMP01000171">
    <property type="protein sequence ID" value="SNQ61235.1"/>
    <property type="molecule type" value="Genomic_DNA"/>
</dbReference>
<evidence type="ECO:0000313" key="1">
    <source>
        <dbReference type="EMBL" id="SNQ61235.1"/>
    </source>
</evidence>
<organism evidence="1 2">
    <name type="scientific">Candidatus Methanoperedens nitratireducens</name>
    <dbReference type="NCBI Taxonomy" id="1392998"/>
    <lineage>
        <taxon>Archaea</taxon>
        <taxon>Methanobacteriati</taxon>
        <taxon>Methanobacteriota</taxon>
        <taxon>Stenosarchaea group</taxon>
        <taxon>Methanomicrobia</taxon>
        <taxon>Methanosarcinales</taxon>
        <taxon>ANME-2 cluster</taxon>
        <taxon>Candidatus Methanoperedentaceae</taxon>
        <taxon>Candidatus Methanoperedens</taxon>
    </lineage>
</organism>
<dbReference type="AlphaFoldDB" id="A0A284VPN4"/>
<protein>
    <submittedName>
        <fullName evidence="1">Uncharacterized protein</fullName>
    </submittedName>
</protein>
<keyword evidence="2" id="KW-1185">Reference proteome</keyword>
<sequence>MYTLTSVSKINRVEENMTKYVVESSHTPEECTKALDEMLEKGEDVLKQFAFACESGEHTGWAYVDADSKKEALGIVPEPLQNKARAHEVRIYSPEEIRAAHEEA</sequence>
<reference evidence="2" key="1">
    <citation type="submission" date="2017-06" db="EMBL/GenBank/DDBJ databases">
        <authorList>
            <person name="Cremers G."/>
        </authorList>
    </citation>
    <scope>NUCLEOTIDE SEQUENCE [LARGE SCALE GENOMIC DNA]</scope>
</reference>
<accession>A0A284VPN4</accession>
<evidence type="ECO:0000313" key="2">
    <source>
        <dbReference type="Proteomes" id="UP000218615"/>
    </source>
</evidence>
<dbReference type="Proteomes" id="UP000218615">
    <property type="component" value="Unassembled WGS sequence"/>
</dbReference>